<evidence type="ECO:0000313" key="2">
    <source>
        <dbReference type="Proteomes" id="UP000783863"/>
    </source>
</evidence>
<gene>
    <name evidence="1" type="ORF">EGD98_20645</name>
</gene>
<dbReference type="EMBL" id="RKLQ01000007">
    <property type="protein sequence ID" value="MBX0306058.1"/>
    <property type="molecule type" value="Genomic_DNA"/>
</dbReference>
<sequence length="114" mass="12845">MKISTHKNQMEIGDTTVEFANDIHECAKTAELAIVNLDIDGTDYEYITRNVVAVDNEGKIQWRIPECPDVTGNGHDSYLGLSLSNGELWVNNLNGMRYRVDPETGEIIDKQFTK</sequence>
<name>A0A8J8CD86_9EURY</name>
<dbReference type="Proteomes" id="UP000783863">
    <property type="component" value="Unassembled WGS sequence"/>
</dbReference>
<dbReference type="AlphaFoldDB" id="A0A8J8CD86"/>
<protein>
    <submittedName>
        <fullName evidence="1">Uncharacterized protein</fullName>
    </submittedName>
</protein>
<keyword evidence="2" id="KW-1185">Reference proteome</keyword>
<dbReference type="Pfam" id="PF25857">
    <property type="entry name" value="DUF7957"/>
    <property type="match status" value="1"/>
</dbReference>
<reference evidence="1" key="1">
    <citation type="submission" date="2021-06" db="EMBL/GenBank/DDBJ databases">
        <title>Halomicroarcula sp. F24A a new haloarchaeum isolated from saline soil.</title>
        <authorList>
            <person name="Duran-Viseras A."/>
            <person name="Sanchez-Porro C."/>
            <person name="Ventosa A."/>
        </authorList>
    </citation>
    <scope>NUCLEOTIDE SEQUENCE</scope>
    <source>
        <strain evidence="1">F24A</strain>
    </source>
</reference>
<organism evidence="1 2">
    <name type="scientific">Haloarcula salinisoli</name>
    <dbReference type="NCBI Taxonomy" id="2487746"/>
    <lineage>
        <taxon>Archaea</taxon>
        <taxon>Methanobacteriati</taxon>
        <taxon>Methanobacteriota</taxon>
        <taxon>Stenosarchaea group</taxon>
        <taxon>Halobacteria</taxon>
        <taxon>Halobacteriales</taxon>
        <taxon>Haloarculaceae</taxon>
        <taxon>Haloarcula</taxon>
    </lineage>
</organism>
<accession>A0A8J8CD86</accession>
<evidence type="ECO:0000313" key="1">
    <source>
        <dbReference type="EMBL" id="MBX0306058.1"/>
    </source>
</evidence>
<comment type="caution">
    <text evidence="1">The sequence shown here is derived from an EMBL/GenBank/DDBJ whole genome shotgun (WGS) entry which is preliminary data.</text>
</comment>
<dbReference type="InterPro" id="IPR058263">
    <property type="entry name" value="DUF7957"/>
</dbReference>
<proteinExistence type="predicted"/>
<dbReference type="RefSeq" id="WP_220590249.1">
    <property type="nucleotide sequence ID" value="NZ_RKLQ01000007.1"/>
</dbReference>